<evidence type="ECO:0000313" key="4">
    <source>
        <dbReference type="Proteomes" id="UP000658278"/>
    </source>
</evidence>
<comment type="caution">
    <text evidence="3">The sequence shown here is derived from an EMBL/GenBank/DDBJ whole genome shotgun (WGS) entry which is preliminary data.</text>
</comment>
<dbReference type="InterPro" id="IPR028098">
    <property type="entry name" value="Glyco_trans_4-like_N"/>
</dbReference>
<name>A0A934RDB9_9BACT</name>
<accession>A0A934RDB9</accession>
<reference evidence="3" key="1">
    <citation type="submission" date="2021-01" db="EMBL/GenBank/DDBJ databases">
        <title>Modified the classification status of verrucomicrobia.</title>
        <authorList>
            <person name="Feng X."/>
        </authorList>
    </citation>
    <scope>NUCLEOTIDE SEQUENCE</scope>
    <source>
        <strain evidence="3">KCTC 22201</strain>
    </source>
</reference>
<dbReference type="Gene3D" id="3.40.50.2000">
    <property type="entry name" value="Glycogen Phosphorylase B"/>
    <property type="match status" value="2"/>
</dbReference>
<dbReference type="RefSeq" id="WP_200277204.1">
    <property type="nucleotide sequence ID" value="NZ_JAENII010000003.1"/>
</dbReference>
<protein>
    <submittedName>
        <fullName evidence="3">Glycosyltransferase family 4 protein</fullName>
    </submittedName>
</protein>
<proteinExistence type="predicted"/>
<keyword evidence="4" id="KW-1185">Reference proteome</keyword>
<feature type="domain" description="Glycosyl transferase family 1" evidence="1">
    <location>
        <begin position="169"/>
        <end position="321"/>
    </location>
</feature>
<dbReference type="AlphaFoldDB" id="A0A934RDB9"/>
<dbReference type="GO" id="GO:0016757">
    <property type="term" value="F:glycosyltransferase activity"/>
    <property type="evidence" value="ECO:0007669"/>
    <property type="project" value="InterPro"/>
</dbReference>
<dbReference type="CDD" id="cd03801">
    <property type="entry name" value="GT4_PimA-like"/>
    <property type="match status" value="1"/>
</dbReference>
<dbReference type="Pfam" id="PF13439">
    <property type="entry name" value="Glyco_transf_4"/>
    <property type="match status" value="1"/>
</dbReference>
<dbReference type="SUPFAM" id="SSF53756">
    <property type="entry name" value="UDP-Glycosyltransferase/glycogen phosphorylase"/>
    <property type="match status" value="1"/>
</dbReference>
<feature type="domain" description="Glycosyltransferase subfamily 4-like N-terminal" evidence="2">
    <location>
        <begin position="12"/>
        <end position="157"/>
    </location>
</feature>
<evidence type="ECO:0000259" key="1">
    <source>
        <dbReference type="Pfam" id="PF00534"/>
    </source>
</evidence>
<dbReference type="InterPro" id="IPR001296">
    <property type="entry name" value="Glyco_trans_1"/>
</dbReference>
<gene>
    <name evidence="3" type="ORF">JIN81_04850</name>
</gene>
<organism evidence="3 4">
    <name type="scientific">Haloferula rosea</name>
    <dbReference type="NCBI Taxonomy" id="490093"/>
    <lineage>
        <taxon>Bacteria</taxon>
        <taxon>Pseudomonadati</taxon>
        <taxon>Verrucomicrobiota</taxon>
        <taxon>Verrucomicrobiia</taxon>
        <taxon>Verrucomicrobiales</taxon>
        <taxon>Verrucomicrobiaceae</taxon>
        <taxon>Haloferula</taxon>
    </lineage>
</organism>
<dbReference type="Pfam" id="PF00534">
    <property type="entry name" value="Glycos_transf_1"/>
    <property type="match status" value="1"/>
</dbReference>
<sequence length="344" mass="37152">MPCWEFPPMLTGGLGVACAGLAEELKGLVDLRVVASGEQVGAYEGDDLGDLGERVDAFTREILDQQANAGLIHAHDWMSFPAAMSIQAERGIPFVAHIHSLEIDRSGPSGSSWIQGIEREGMHAADRVIVVSQYTARMAVDHYGVDPGKIRIVHNGVTEVNASRAEVPGPCVLFMGRMTGQKAPDVFLDAAFQVAARLPHVEFVMAGRGVLLDALRERVAHSPFADRIRFPGFLERSEIQELLARTTVCCMPSRSEPFGLVALEAAQFGVPTVLSGQAGVSEVLRSNPVVGVGDVNGFASRIMELLRDESRRADLGRRVREEADAATWRAAADKIVGIYRTLVG</sequence>
<dbReference type="Proteomes" id="UP000658278">
    <property type="component" value="Unassembled WGS sequence"/>
</dbReference>
<dbReference type="PANTHER" id="PTHR45947:SF3">
    <property type="entry name" value="SULFOQUINOVOSYL TRANSFERASE SQD2"/>
    <property type="match status" value="1"/>
</dbReference>
<dbReference type="EMBL" id="JAENII010000003">
    <property type="protein sequence ID" value="MBK1826335.1"/>
    <property type="molecule type" value="Genomic_DNA"/>
</dbReference>
<dbReference type="InterPro" id="IPR050194">
    <property type="entry name" value="Glycosyltransferase_grp1"/>
</dbReference>
<evidence type="ECO:0000313" key="3">
    <source>
        <dbReference type="EMBL" id="MBK1826335.1"/>
    </source>
</evidence>
<dbReference type="PANTHER" id="PTHR45947">
    <property type="entry name" value="SULFOQUINOVOSYL TRANSFERASE SQD2"/>
    <property type="match status" value="1"/>
</dbReference>
<evidence type="ECO:0000259" key="2">
    <source>
        <dbReference type="Pfam" id="PF13439"/>
    </source>
</evidence>